<dbReference type="AlphaFoldDB" id="A0AA34TT52"/>
<dbReference type="KEGG" id="vsy:K08M4_39380"/>
<reference evidence="2 3" key="1">
    <citation type="submission" date="2016-10" db="EMBL/GenBank/DDBJ databases">
        <title>The High Quality Genome of Vibrio splendidus K08M4.</title>
        <authorList>
            <person name="Wendling C."/>
            <person name="Chibani C.M."/>
            <person name="Hertel R."/>
            <person name="Sproer C."/>
            <person name="Bunk B."/>
            <person name="Overmann J."/>
            <person name="Roth O."/>
            <person name="Liesegang H."/>
        </authorList>
    </citation>
    <scope>NUCLEOTIDE SEQUENCE [LARGE SCALE GENOMIC DNA]</scope>
    <source>
        <strain evidence="2 3">K08M4</strain>
    </source>
</reference>
<organism evidence="2 3">
    <name type="scientific">Vibrio syngnathi</name>
    <dbReference type="NCBI Taxonomy" id="3034029"/>
    <lineage>
        <taxon>Bacteria</taxon>
        <taxon>Pseudomonadati</taxon>
        <taxon>Pseudomonadota</taxon>
        <taxon>Gammaproteobacteria</taxon>
        <taxon>Vibrionales</taxon>
        <taxon>Vibrionaceae</taxon>
        <taxon>Vibrio</taxon>
    </lineage>
</organism>
<dbReference type="EMBL" id="CP017917">
    <property type="protein sequence ID" value="ARP40599.1"/>
    <property type="molecule type" value="Genomic_DNA"/>
</dbReference>
<evidence type="ECO:0000313" key="3">
    <source>
        <dbReference type="Proteomes" id="UP000194136"/>
    </source>
</evidence>
<evidence type="ECO:0000256" key="1">
    <source>
        <dbReference type="SAM" id="Phobius"/>
    </source>
</evidence>
<proteinExistence type="predicted"/>
<evidence type="ECO:0008006" key="4">
    <source>
        <dbReference type="Google" id="ProtNLM"/>
    </source>
</evidence>
<feature type="transmembrane region" description="Helical" evidence="1">
    <location>
        <begin position="36"/>
        <end position="59"/>
    </location>
</feature>
<dbReference type="InterPro" id="IPR021768">
    <property type="entry name" value="DUF3332"/>
</dbReference>
<keyword evidence="3" id="KW-1185">Reference proteome</keyword>
<dbReference type="Proteomes" id="UP000194136">
    <property type="component" value="Chromosome 2"/>
</dbReference>
<feature type="transmembrane region" description="Helical" evidence="1">
    <location>
        <begin position="79"/>
        <end position="99"/>
    </location>
</feature>
<evidence type="ECO:0000313" key="2">
    <source>
        <dbReference type="EMBL" id="ARP40599.1"/>
    </source>
</evidence>
<gene>
    <name evidence="2" type="ORF">K08M4_39380</name>
</gene>
<sequence>MSVALNGKTDNRIKTILHLFQQNRLLTYTGTKMKKIALKIVGLTVLASALTGCIGSNAVTGKVMKFNVEVVDNRYARAGVNFLLAPVYGITTAADYVVFNSLEFWTGKNPISGSPHVFDTKTDTHFKVNDELDPSLKEAPVGPISNNRAIETGEMIKIDENTIQMDIVYTSGETATLTGIKNGQNVTYYMDGQLVSQTTIAELEKIQSSEA</sequence>
<protein>
    <recommendedName>
        <fullName evidence="4">DUF3332 domain-containing protein</fullName>
    </recommendedName>
</protein>
<keyword evidence="1" id="KW-1133">Transmembrane helix</keyword>
<keyword evidence="1" id="KW-0812">Transmembrane</keyword>
<name>A0AA34TT52_9VIBR</name>
<dbReference type="Pfam" id="PF11810">
    <property type="entry name" value="DUF3332"/>
    <property type="match status" value="1"/>
</dbReference>
<keyword evidence="1" id="KW-0472">Membrane</keyword>
<accession>A0AA34TT52</accession>